<comment type="subcellular location">
    <subcellularLocation>
        <location evidence="1">Cell membrane</location>
        <topology evidence="1">Lipid-anchor</topology>
        <topology evidence="1">GPI-anchor</topology>
    </subcellularLocation>
</comment>
<keyword evidence="2" id="KW-1003">Cell membrane</keyword>
<evidence type="ECO:0000256" key="4">
    <source>
        <dbReference type="ARBA" id="ARBA00022729"/>
    </source>
</evidence>
<comment type="similarity">
    <text evidence="9">Belongs to the early nodulin-like (ENODL) family.</text>
</comment>
<dbReference type="EMBL" id="JACGCM010000377">
    <property type="protein sequence ID" value="KAF6172829.1"/>
    <property type="molecule type" value="Genomic_DNA"/>
</dbReference>
<dbReference type="InterPro" id="IPR039391">
    <property type="entry name" value="Phytocyanin-like"/>
</dbReference>
<gene>
    <name evidence="12" type="ORF">GIB67_034681</name>
</gene>
<dbReference type="GO" id="GO:0005886">
    <property type="term" value="C:plasma membrane"/>
    <property type="evidence" value="ECO:0007669"/>
    <property type="project" value="UniProtKB-SubCell"/>
</dbReference>
<dbReference type="FunFam" id="2.60.40.420:FF:000069">
    <property type="entry name" value="Early nodulin-like protein 1"/>
    <property type="match status" value="1"/>
</dbReference>
<name>A0A7J7P062_9MAGN</name>
<keyword evidence="7" id="KW-0325">Glycoprotein</keyword>
<protein>
    <recommendedName>
        <fullName evidence="11">Phytocyanin domain-containing protein</fullName>
    </recommendedName>
</protein>
<evidence type="ECO:0000256" key="3">
    <source>
        <dbReference type="ARBA" id="ARBA00022622"/>
    </source>
</evidence>
<dbReference type="Pfam" id="PF02298">
    <property type="entry name" value="Cu_bind_like"/>
    <property type="match status" value="1"/>
</dbReference>
<feature type="chain" id="PRO_5029452327" description="Phytocyanin domain-containing protein" evidence="10">
    <location>
        <begin position="27"/>
        <end position="180"/>
    </location>
</feature>
<keyword evidence="3" id="KW-0336">GPI-anchor</keyword>
<evidence type="ECO:0000256" key="1">
    <source>
        <dbReference type="ARBA" id="ARBA00004609"/>
    </source>
</evidence>
<dbReference type="PROSITE" id="PS51485">
    <property type="entry name" value="PHYTOCYANIN"/>
    <property type="match status" value="1"/>
</dbReference>
<dbReference type="SUPFAM" id="SSF49503">
    <property type="entry name" value="Cupredoxins"/>
    <property type="match status" value="1"/>
</dbReference>
<evidence type="ECO:0000313" key="13">
    <source>
        <dbReference type="Proteomes" id="UP000541444"/>
    </source>
</evidence>
<dbReference type="InterPro" id="IPR041846">
    <property type="entry name" value="ENL_dom"/>
</dbReference>
<dbReference type="OrthoDB" id="1937044at2759"/>
<evidence type="ECO:0000256" key="5">
    <source>
        <dbReference type="ARBA" id="ARBA00023136"/>
    </source>
</evidence>
<reference evidence="12 13" key="1">
    <citation type="journal article" date="2020" name="IScience">
        <title>Genome Sequencing of the Endangered Kingdonia uniflora (Circaeasteraceae, Ranunculales) Reveals Potential Mechanisms of Evolutionary Specialization.</title>
        <authorList>
            <person name="Sun Y."/>
            <person name="Deng T."/>
            <person name="Zhang A."/>
            <person name="Moore M.J."/>
            <person name="Landis J.B."/>
            <person name="Lin N."/>
            <person name="Zhang H."/>
            <person name="Zhang X."/>
            <person name="Huang J."/>
            <person name="Zhang X."/>
            <person name="Sun H."/>
            <person name="Wang H."/>
        </authorList>
    </citation>
    <scope>NUCLEOTIDE SEQUENCE [LARGE SCALE GENOMIC DNA]</scope>
    <source>
        <strain evidence="12">TB1705</strain>
        <tissue evidence="12">Leaf</tissue>
    </source>
</reference>
<organism evidence="12 13">
    <name type="scientific">Kingdonia uniflora</name>
    <dbReference type="NCBI Taxonomy" id="39325"/>
    <lineage>
        <taxon>Eukaryota</taxon>
        <taxon>Viridiplantae</taxon>
        <taxon>Streptophyta</taxon>
        <taxon>Embryophyta</taxon>
        <taxon>Tracheophyta</taxon>
        <taxon>Spermatophyta</taxon>
        <taxon>Magnoliopsida</taxon>
        <taxon>Ranunculales</taxon>
        <taxon>Circaeasteraceae</taxon>
        <taxon>Kingdonia</taxon>
    </lineage>
</organism>
<keyword evidence="4 10" id="KW-0732">Signal</keyword>
<feature type="domain" description="Phytocyanin" evidence="11">
    <location>
        <begin position="27"/>
        <end position="131"/>
    </location>
</feature>
<proteinExistence type="inferred from homology"/>
<keyword evidence="13" id="KW-1185">Reference proteome</keyword>
<evidence type="ECO:0000256" key="8">
    <source>
        <dbReference type="ARBA" id="ARBA00023288"/>
    </source>
</evidence>
<evidence type="ECO:0000256" key="9">
    <source>
        <dbReference type="ARBA" id="ARBA00035011"/>
    </source>
</evidence>
<evidence type="ECO:0000256" key="6">
    <source>
        <dbReference type="ARBA" id="ARBA00023157"/>
    </source>
</evidence>
<dbReference type="PANTHER" id="PTHR33021:SF197">
    <property type="entry name" value="EARLY NODULIN-LIKE PROTEIN 13"/>
    <property type="match status" value="1"/>
</dbReference>
<comment type="caution">
    <text evidence="12">The sequence shown here is derived from an EMBL/GenBank/DDBJ whole genome shotgun (WGS) entry which is preliminary data.</text>
</comment>
<evidence type="ECO:0000256" key="7">
    <source>
        <dbReference type="ARBA" id="ARBA00023180"/>
    </source>
</evidence>
<evidence type="ECO:0000256" key="10">
    <source>
        <dbReference type="SAM" id="SignalP"/>
    </source>
</evidence>
<keyword evidence="8" id="KW-0449">Lipoprotein</keyword>
<dbReference type="AlphaFoldDB" id="A0A7J7P062"/>
<feature type="signal peptide" evidence="10">
    <location>
        <begin position="1"/>
        <end position="26"/>
    </location>
</feature>
<evidence type="ECO:0000313" key="12">
    <source>
        <dbReference type="EMBL" id="KAF6172829.1"/>
    </source>
</evidence>
<dbReference type="InterPro" id="IPR008972">
    <property type="entry name" value="Cupredoxin"/>
</dbReference>
<accession>A0A7J7P062</accession>
<sequence>MASSSTGALFSSTVVLMCLLCSTTEAKDFLVGGKTDGWKIPFSQSDSLNEWAQVSRFRVGDSLVWKYDEKTDSVLQVSRADYLSCNVSTPITEYNDGNTKVVLKKSGPYFFISGAKGHCAKGQKLIVVVLSSKHIFTSGAPASSPTDGPAVAPTSSAPYSLNSGLMVMMMLGSLVGLVLV</sequence>
<keyword evidence="6" id="KW-1015">Disulfide bond</keyword>
<evidence type="ECO:0000259" key="11">
    <source>
        <dbReference type="PROSITE" id="PS51485"/>
    </source>
</evidence>
<dbReference type="GO" id="GO:0009055">
    <property type="term" value="F:electron transfer activity"/>
    <property type="evidence" value="ECO:0007669"/>
    <property type="project" value="InterPro"/>
</dbReference>
<keyword evidence="5" id="KW-0472">Membrane</keyword>
<dbReference type="Proteomes" id="UP000541444">
    <property type="component" value="Unassembled WGS sequence"/>
</dbReference>
<dbReference type="Gene3D" id="2.60.40.420">
    <property type="entry name" value="Cupredoxins - blue copper proteins"/>
    <property type="match status" value="1"/>
</dbReference>
<evidence type="ECO:0000256" key="2">
    <source>
        <dbReference type="ARBA" id="ARBA00022475"/>
    </source>
</evidence>
<dbReference type="GO" id="GO:0098552">
    <property type="term" value="C:side of membrane"/>
    <property type="evidence" value="ECO:0007669"/>
    <property type="project" value="UniProtKB-KW"/>
</dbReference>
<dbReference type="InterPro" id="IPR003245">
    <property type="entry name" value="Phytocyanin_dom"/>
</dbReference>
<dbReference type="PANTHER" id="PTHR33021">
    <property type="entry name" value="BLUE COPPER PROTEIN"/>
    <property type="match status" value="1"/>
</dbReference>
<dbReference type="CDD" id="cd11019">
    <property type="entry name" value="OsENODL1_like"/>
    <property type="match status" value="1"/>
</dbReference>